<proteinExistence type="predicted"/>
<evidence type="ECO:0000313" key="3">
    <source>
        <dbReference type="Proteomes" id="UP001397290"/>
    </source>
</evidence>
<comment type="caution">
    <text evidence="2">The sequence shown here is derived from an EMBL/GenBank/DDBJ whole genome shotgun (WGS) entry which is preliminary data.</text>
</comment>
<dbReference type="AlphaFoldDB" id="A0AAW0RVP9"/>
<protein>
    <submittedName>
        <fullName evidence="2">Uncharacterized protein</fullName>
    </submittedName>
</protein>
<accession>A0AAW0RVP9</accession>
<evidence type="ECO:0000256" key="1">
    <source>
        <dbReference type="SAM" id="MobiDB-lite"/>
    </source>
</evidence>
<name>A0AAW0RVP9_9HYPO</name>
<organism evidence="2 3">
    <name type="scientific">Beauveria asiatica</name>
    <dbReference type="NCBI Taxonomy" id="1069075"/>
    <lineage>
        <taxon>Eukaryota</taxon>
        <taxon>Fungi</taxon>
        <taxon>Dikarya</taxon>
        <taxon>Ascomycota</taxon>
        <taxon>Pezizomycotina</taxon>
        <taxon>Sordariomycetes</taxon>
        <taxon>Hypocreomycetidae</taxon>
        <taxon>Hypocreales</taxon>
        <taxon>Cordycipitaceae</taxon>
        <taxon>Beauveria</taxon>
    </lineage>
</organism>
<gene>
    <name evidence="2" type="ORF">G3M48_003265</name>
</gene>
<dbReference type="Proteomes" id="UP001397290">
    <property type="component" value="Unassembled WGS sequence"/>
</dbReference>
<feature type="region of interest" description="Disordered" evidence="1">
    <location>
        <begin position="84"/>
        <end position="106"/>
    </location>
</feature>
<evidence type="ECO:0000313" key="2">
    <source>
        <dbReference type="EMBL" id="KAK8146317.1"/>
    </source>
</evidence>
<dbReference type="EMBL" id="JAAHCF010000218">
    <property type="protein sequence ID" value="KAK8146317.1"/>
    <property type="molecule type" value="Genomic_DNA"/>
</dbReference>
<reference evidence="2 3" key="1">
    <citation type="submission" date="2020-02" db="EMBL/GenBank/DDBJ databases">
        <title>Comparative genomics of the hypocrealean fungal genus Beauvera.</title>
        <authorList>
            <person name="Showalter D.N."/>
            <person name="Bushley K.E."/>
            <person name="Rehner S.A."/>
        </authorList>
    </citation>
    <scope>NUCLEOTIDE SEQUENCE [LARGE SCALE GENOMIC DNA]</scope>
    <source>
        <strain evidence="2 3">ARSEF4384</strain>
    </source>
</reference>
<sequence length="429" mass="49151">MTFLIANPYTNSLLRVYSSRNGSKMLAVSRQFRTGDGHNPEIIYHILENQEEFGPKPSYQALDNDLRCRGTSNQQALVMMEAVRSEQDDATSRATSRSWEEPVDFPQSPLADEYQEALGSANMSEAEAGIYARLMERLTARESVNLEKDTDDILDRDYFNGVHQIYRAKEIVMHMTTEGYGKSQNFSPQFDRIRADLEAEDEPMIDGPFDILLPDPVTPGKMSRQRVTLPHVYLPGWAGRPSANLLHVDEWKYGIKLAEGRYHKLCLFYEGLDIRLGDMAIVLGFPSMHTFAHFIHRPEIKEAFRELWDAALKNVPGEKQLALNKLERRPVALRILYSRGLEGQGEFDDEHPDKRDWPLESHLARFCLKVERVCNRWKLPPMRGQIPMLAGKAPTSVVAWGGVELARLLRRMQKGYGSRIRYLDQDPPM</sequence>
<keyword evidence="3" id="KW-1185">Reference proteome</keyword>